<sequence length="50" mass="5743">MYKEYGTKTSSVSFKPDVWSVMESERGDIPRSVIINRALRSYYGIEPVQA</sequence>
<name>W9DQV4_METTI</name>
<dbReference type="AlphaFoldDB" id="W9DQV4"/>
<organism evidence="1 2">
    <name type="scientific">Methanolobus tindarius DSM 2278</name>
    <dbReference type="NCBI Taxonomy" id="1090322"/>
    <lineage>
        <taxon>Archaea</taxon>
        <taxon>Methanobacteriati</taxon>
        <taxon>Methanobacteriota</taxon>
        <taxon>Stenosarchaea group</taxon>
        <taxon>Methanomicrobia</taxon>
        <taxon>Methanosarcinales</taxon>
        <taxon>Methanosarcinaceae</taxon>
        <taxon>Methanolobus</taxon>
    </lineage>
</organism>
<keyword evidence="2" id="KW-1185">Reference proteome</keyword>
<reference evidence="1 2" key="1">
    <citation type="submission" date="2013-08" db="EMBL/GenBank/DDBJ databases">
        <authorList>
            <consortium name="DOE Joint Genome Institute"/>
            <person name="Eisen J."/>
            <person name="Huntemann M."/>
            <person name="Han J."/>
            <person name="Chen A."/>
            <person name="Kyrpides N."/>
            <person name="Mavromatis K."/>
            <person name="Markowitz V."/>
            <person name="Palaniappan K."/>
            <person name="Ivanova N."/>
            <person name="Schaumberg A."/>
            <person name="Pati A."/>
            <person name="Liolios K."/>
            <person name="Nordberg H.P."/>
            <person name="Cantor M.N."/>
            <person name="Hua S.X."/>
            <person name="Woyke T."/>
        </authorList>
    </citation>
    <scope>NUCLEOTIDE SEQUENCE [LARGE SCALE GENOMIC DNA]</scope>
    <source>
        <strain evidence="1 2">DSM 2278</strain>
    </source>
</reference>
<comment type="caution">
    <text evidence="1">The sequence shown here is derived from an EMBL/GenBank/DDBJ whole genome shotgun (WGS) entry which is preliminary data.</text>
</comment>
<evidence type="ECO:0000313" key="2">
    <source>
        <dbReference type="Proteomes" id="UP000019483"/>
    </source>
</evidence>
<evidence type="ECO:0000313" key="1">
    <source>
        <dbReference type="EMBL" id="ETA67800.1"/>
    </source>
</evidence>
<dbReference type="Proteomes" id="UP000019483">
    <property type="component" value="Unassembled WGS sequence"/>
</dbReference>
<dbReference type="STRING" id="1090322.MettiDRAFT_1235"/>
<protein>
    <submittedName>
        <fullName evidence="1">Uncharacterized protein</fullName>
    </submittedName>
</protein>
<gene>
    <name evidence="1" type="ORF">MettiDRAFT_1235</name>
</gene>
<dbReference type="EMBL" id="AZAJ01000001">
    <property type="protein sequence ID" value="ETA67800.1"/>
    <property type="molecule type" value="Genomic_DNA"/>
</dbReference>
<accession>W9DQV4</accession>
<proteinExistence type="predicted"/>